<dbReference type="Proteomes" id="UP000831859">
    <property type="component" value="Chromosome"/>
</dbReference>
<protein>
    <submittedName>
        <fullName evidence="1">Uncharacterized protein</fullName>
    </submittedName>
</protein>
<sequence length="185" mass="21537">MNKNLQLIKHAEELGLQDKFAKALEELKQLPEISVEEYTSKIKVSKKPSKDSKIDVAETRKLNDKLSTFDYLNYHDLLDSLIVNIASVIDDDKCDLDNNVINNLDEKDLANANNVINEFLYDTDIEFKTLKENTININMLEDNIINKSEIMNNVYSFDAFDIHNVSKKELQAKMQQMWIMYKKIQ</sequence>
<organism evidence="1 2">
    <name type="scientific">Apilactobacillus apisilvae</name>
    <dbReference type="NCBI Taxonomy" id="2923364"/>
    <lineage>
        <taxon>Bacteria</taxon>
        <taxon>Bacillati</taxon>
        <taxon>Bacillota</taxon>
        <taxon>Bacilli</taxon>
        <taxon>Lactobacillales</taxon>
        <taxon>Lactobacillaceae</taxon>
        <taxon>Apilactobacillus</taxon>
    </lineage>
</organism>
<gene>
    <name evidence="1" type="ORF">MOO46_06020</name>
</gene>
<dbReference type="RefSeq" id="WP_249510783.1">
    <property type="nucleotide sequence ID" value="NZ_CP093362.1"/>
</dbReference>
<evidence type="ECO:0000313" key="1">
    <source>
        <dbReference type="EMBL" id="UQS84800.1"/>
    </source>
</evidence>
<accession>A0ABY4PG85</accession>
<name>A0ABY4PG85_9LACO</name>
<evidence type="ECO:0000313" key="2">
    <source>
        <dbReference type="Proteomes" id="UP000831859"/>
    </source>
</evidence>
<keyword evidence="2" id="KW-1185">Reference proteome</keyword>
<dbReference type="EMBL" id="CP093362">
    <property type="protein sequence ID" value="UQS84800.1"/>
    <property type="molecule type" value="Genomic_DNA"/>
</dbReference>
<proteinExistence type="predicted"/>
<reference evidence="1 2" key="1">
    <citation type="journal article" date="2022" name="Int. J. Syst. Evol. Microbiol.">
        <title>Apilactobacillus apisilvae sp. nov., Nicolia spurrieriana gen. nov. sp. nov., Bombilactobacillus folatiphilus sp. nov. and Bombilactobacillus thymidiniphilus sp. nov., four new lactic acid bacterial isolates from stingless bees Tetragonula carbonaria and Austroplebeia australis.</title>
        <authorList>
            <person name="Oliphant S.A."/>
            <person name="Watson-Haigh N.S."/>
            <person name="Sumby K.M."/>
            <person name="Gardner J."/>
            <person name="Groom S."/>
            <person name="Jiranek V."/>
        </authorList>
    </citation>
    <scope>NUCLEOTIDE SEQUENCE [LARGE SCALE GENOMIC DNA]</scope>
    <source>
        <strain evidence="1 2">SG5_A10</strain>
    </source>
</reference>